<dbReference type="AlphaFoldDB" id="A0A2M9ZLH2"/>
<dbReference type="EMBL" id="NPDY01000004">
    <property type="protein sequence ID" value="PJZ70323.1"/>
    <property type="molecule type" value="Genomic_DNA"/>
</dbReference>
<name>A0A2M9ZLH2_9LEPT</name>
<reference evidence="3 4" key="1">
    <citation type="submission" date="2017-07" db="EMBL/GenBank/DDBJ databases">
        <title>Leptospira spp. isolated from tropical soils.</title>
        <authorList>
            <person name="Thibeaux R."/>
            <person name="Iraola G."/>
            <person name="Ferres I."/>
            <person name="Bierque E."/>
            <person name="Girault D."/>
            <person name="Soupe-Gilbert M.-E."/>
            <person name="Picardeau M."/>
            <person name="Goarant C."/>
        </authorList>
    </citation>
    <scope>NUCLEOTIDE SEQUENCE [LARGE SCALE GENOMIC DNA]</scope>
    <source>
        <strain evidence="2 4">FH1-B-B1</strain>
        <strain evidence="1 3">FH1-B-C1</strain>
    </source>
</reference>
<protein>
    <submittedName>
        <fullName evidence="2">Uncharacterized protein</fullName>
    </submittedName>
</protein>
<proteinExistence type="predicted"/>
<gene>
    <name evidence="1" type="ORF">CH360_06925</name>
    <name evidence="2" type="ORF">CH373_12045</name>
</gene>
<sequence length="70" mass="8531">MRREKFDFSVFLFSLNQSFCNGNSKFGFFRINLNLRNLLNIKNRKIRSKVLDKMTLWITQRLDLKFRIQA</sequence>
<evidence type="ECO:0000313" key="4">
    <source>
        <dbReference type="Proteomes" id="UP000231990"/>
    </source>
</evidence>
<dbReference type="EMBL" id="NPDZ01000007">
    <property type="protein sequence ID" value="PJZ72793.1"/>
    <property type="molecule type" value="Genomic_DNA"/>
</dbReference>
<dbReference type="Proteomes" id="UP000231962">
    <property type="component" value="Unassembled WGS sequence"/>
</dbReference>
<accession>A0A2M9ZLH2</accession>
<comment type="caution">
    <text evidence="2">The sequence shown here is derived from an EMBL/GenBank/DDBJ whole genome shotgun (WGS) entry which is preliminary data.</text>
</comment>
<evidence type="ECO:0000313" key="2">
    <source>
        <dbReference type="EMBL" id="PJZ72793.1"/>
    </source>
</evidence>
<evidence type="ECO:0000313" key="1">
    <source>
        <dbReference type="EMBL" id="PJZ70323.1"/>
    </source>
</evidence>
<dbReference type="Proteomes" id="UP000231990">
    <property type="component" value="Unassembled WGS sequence"/>
</dbReference>
<keyword evidence="3" id="KW-1185">Reference proteome</keyword>
<organism evidence="2 4">
    <name type="scientific">Leptospira perolatii</name>
    <dbReference type="NCBI Taxonomy" id="2023191"/>
    <lineage>
        <taxon>Bacteria</taxon>
        <taxon>Pseudomonadati</taxon>
        <taxon>Spirochaetota</taxon>
        <taxon>Spirochaetia</taxon>
        <taxon>Leptospirales</taxon>
        <taxon>Leptospiraceae</taxon>
        <taxon>Leptospira</taxon>
    </lineage>
</organism>
<evidence type="ECO:0000313" key="3">
    <source>
        <dbReference type="Proteomes" id="UP000231962"/>
    </source>
</evidence>